<dbReference type="GO" id="GO:0003677">
    <property type="term" value="F:DNA binding"/>
    <property type="evidence" value="ECO:0007669"/>
    <property type="project" value="InterPro"/>
</dbReference>
<dbReference type="InterPro" id="IPR001387">
    <property type="entry name" value="Cro/C1-type_HTH"/>
</dbReference>
<accession>A0A4R4YIF4</accession>
<name>A0A4R4YIF4_9ACTN</name>
<dbReference type="RefSeq" id="WP_132616492.1">
    <property type="nucleotide sequence ID" value="NZ_SMKQ01000094.1"/>
</dbReference>
<evidence type="ECO:0000313" key="3">
    <source>
        <dbReference type="Proteomes" id="UP000295302"/>
    </source>
</evidence>
<dbReference type="InterPro" id="IPR010982">
    <property type="entry name" value="Lambda_DNA-bd_dom_sf"/>
</dbReference>
<comment type="caution">
    <text evidence="2">The sequence shown here is derived from an EMBL/GenBank/DDBJ whole genome shotgun (WGS) entry which is preliminary data.</text>
</comment>
<dbReference type="Gene3D" id="3.30.450.180">
    <property type="match status" value="1"/>
</dbReference>
<evidence type="ECO:0000313" key="2">
    <source>
        <dbReference type="EMBL" id="TDD44688.1"/>
    </source>
</evidence>
<dbReference type="Proteomes" id="UP000295302">
    <property type="component" value="Unassembled WGS sequence"/>
</dbReference>
<dbReference type="EMBL" id="SMKQ01000094">
    <property type="protein sequence ID" value="TDD44688.1"/>
    <property type="molecule type" value="Genomic_DNA"/>
</dbReference>
<dbReference type="CDD" id="cd00093">
    <property type="entry name" value="HTH_XRE"/>
    <property type="match status" value="1"/>
</dbReference>
<proteinExistence type="predicted"/>
<dbReference type="InterPro" id="IPR041413">
    <property type="entry name" value="MLTR_LBD"/>
</dbReference>
<organism evidence="2 3">
    <name type="scientific">Nonomuraea terrae</name>
    <dbReference type="NCBI Taxonomy" id="2530383"/>
    <lineage>
        <taxon>Bacteria</taxon>
        <taxon>Bacillati</taxon>
        <taxon>Actinomycetota</taxon>
        <taxon>Actinomycetes</taxon>
        <taxon>Streptosporangiales</taxon>
        <taxon>Streptosporangiaceae</taxon>
        <taxon>Nonomuraea</taxon>
    </lineage>
</organism>
<protein>
    <submittedName>
        <fullName evidence="2">XRE family transcriptional regulator</fullName>
    </submittedName>
</protein>
<dbReference type="SUPFAM" id="SSF47413">
    <property type="entry name" value="lambda repressor-like DNA-binding domains"/>
    <property type="match status" value="1"/>
</dbReference>
<dbReference type="PANTHER" id="PTHR35010">
    <property type="entry name" value="BLL4672 PROTEIN-RELATED"/>
    <property type="match status" value="1"/>
</dbReference>
<keyword evidence="3" id="KW-1185">Reference proteome</keyword>
<gene>
    <name evidence="2" type="ORF">E1286_26375</name>
</gene>
<dbReference type="Gene3D" id="1.10.260.40">
    <property type="entry name" value="lambda repressor-like DNA-binding domains"/>
    <property type="match status" value="1"/>
</dbReference>
<dbReference type="SMART" id="SM00530">
    <property type="entry name" value="HTH_XRE"/>
    <property type="match status" value="1"/>
</dbReference>
<dbReference type="Pfam" id="PF13560">
    <property type="entry name" value="HTH_31"/>
    <property type="match status" value="1"/>
</dbReference>
<sequence length="285" mass="31821">MSAPSAAPGRRDITEFLRSCRARITPKDAGLPLRHGTRRVPGLRREEVALLAGVSTDYYIRLERGRVHASDAVLDAVARALLLNDTEREHLYTLNRPVRPPAAPMPPQRLRTGLRLALDSIGDVPAMVTGRRLDVLAANRLARALLTDFDALPHRDRNMARFIFLDDAARKLYTYWEQAARDAVAALHLYAGRYPGDPLLAELVSDLSTRDADFRRWWADHKVIRRSNGVKYYHHPVAGDLALGYEAFAPVGDQDQTFALHTAEPGSPSELGLRSLAAWTREHLA</sequence>
<dbReference type="PANTHER" id="PTHR35010:SF2">
    <property type="entry name" value="BLL4672 PROTEIN"/>
    <property type="match status" value="1"/>
</dbReference>
<dbReference type="OrthoDB" id="4336585at2"/>
<reference evidence="2 3" key="1">
    <citation type="submission" date="2019-03" db="EMBL/GenBank/DDBJ databases">
        <title>Draft genome sequences of novel Actinobacteria.</title>
        <authorList>
            <person name="Sahin N."/>
            <person name="Ay H."/>
            <person name="Saygin H."/>
        </authorList>
    </citation>
    <scope>NUCLEOTIDE SEQUENCE [LARGE SCALE GENOMIC DNA]</scope>
    <source>
        <strain evidence="2 3">CH32</strain>
    </source>
</reference>
<dbReference type="Pfam" id="PF17765">
    <property type="entry name" value="MLTR_LBD"/>
    <property type="match status" value="1"/>
</dbReference>
<dbReference type="AlphaFoldDB" id="A0A4R4YIF4"/>
<feature type="domain" description="HTH cro/C1-type" evidence="1">
    <location>
        <begin position="16"/>
        <end position="88"/>
    </location>
</feature>
<evidence type="ECO:0000259" key="1">
    <source>
        <dbReference type="SMART" id="SM00530"/>
    </source>
</evidence>